<dbReference type="SUPFAM" id="SSF55961">
    <property type="entry name" value="Bet v1-like"/>
    <property type="match status" value="1"/>
</dbReference>
<evidence type="ECO:0000313" key="4">
    <source>
        <dbReference type="Proteomes" id="UP000831327"/>
    </source>
</evidence>
<organism evidence="3 4">
    <name type="scientific">Roseomonas fluvialis</name>
    <dbReference type="NCBI Taxonomy" id="1750527"/>
    <lineage>
        <taxon>Bacteria</taxon>
        <taxon>Pseudomonadati</taxon>
        <taxon>Pseudomonadota</taxon>
        <taxon>Alphaproteobacteria</taxon>
        <taxon>Acetobacterales</taxon>
        <taxon>Roseomonadaceae</taxon>
        <taxon>Roseomonas</taxon>
    </lineage>
</organism>
<name>A0ABM8I4T1_9PROT</name>
<reference evidence="3 4" key="1">
    <citation type="journal article" date="2016" name="Microbes Environ.">
        <title>Phylogenetically diverse aerobic anoxygenic phototrophic bacteria isolated from epilithic biofilms in Tama river, Japan.</title>
        <authorList>
            <person name="Hirose S."/>
            <person name="Matsuura K."/>
            <person name="Haruta S."/>
        </authorList>
    </citation>
    <scope>NUCLEOTIDE SEQUENCE [LARGE SCALE GENOMIC DNA]</scope>
    <source>
        <strain evidence="3 4">S08</strain>
    </source>
</reference>
<dbReference type="InterPro" id="IPR013538">
    <property type="entry name" value="ASHA1/2-like_C"/>
</dbReference>
<evidence type="ECO:0000313" key="3">
    <source>
        <dbReference type="EMBL" id="BDG71685.1"/>
    </source>
</evidence>
<dbReference type="Proteomes" id="UP000831327">
    <property type="component" value="Chromosome"/>
</dbReference>
<evidence type="ECO:0000256" key="1">
    <source>
        <dbReference type="ARBA" id="ARBA00006817"/>
    </source>
</evidence>
<dbReference type="Pfam" id="PF08327">
    <property type="entry name" value="AHSA1"/>
    <property type="match status" value="1"/>
</dbReference>
<accession>A0ABM8I4T1</accession>
<dbReference type="RefSeq" id="WP_244458931.1">
    <property type="nucleotide sequence ID" value="NZ_AP025637.1"/>
</dbReference>
<dbReference type="CDD" id="cd08896">
    <property type="entry name" value="SRPBCC_CalC_Aha1-like_3"/>
    <property type="match status" value="1"/>
</dbReference>
<feature type="domain" description="Activator of Hsp90 ATPase homologue 1/2-like C-terminal" evidence="2">
    <location>
        <begin position="18"/>
        <end position="152"/>
    </location>
</feature>
<keyword evidence="4" id="KW-1185">Reference proteome</keyword>
<dbReference type="EMBL" id="AP025637">
    <property type="protein sequence ID" value="BDG71685.1"/>
    <property type="molecule type" value="Genomic_DNA"/>
</dbReference>
<comment type="similarity">
    <text evidence="1">Belongs to the AHA1 family.</text>
</comment>
<dbReference type="Gene3D" id="3.30.530.20">
    <property type="match status" value="1"/>
</dbReference>
<proteinExistence type="inferred from homology"/>
<sequence length="156" mass="17251">MDPQFDPALDLLIERRIDAPPGALWACWTRPELMEQWFCPVPWKMTDIALDLRPGGHFRGVIRGPAGEAMPNVGCYLEVVTERRLVWTDALAGGFRPKAEPFMTGIITFEPVPGGTLYRGVALHANAEARAKHEAMGFHEGWGKATDQLAALARTL</sequence>
<protein>
    <submittedName>
        <fullName evidence="3">Activator of HSP90 ATPase</fullName>
    </submittedName>
</protein>
<evidence type="ECO:0000259" key="2">
    <source>
        <dbReference type="Pfam" id="PF08327"/>
    </source>
</evidence>
<gene>
    <name evidence="3" type="ORF">Rmf_16140</name>
</gene>
<dbReference type="InterPro" id="IPR023393">
    <property type="entry name" value="START-like_dom_sf"/>
</dbReference>